<organism evidence="1 2">
    <name type="scientific">Candidatus Termititenax persephonae</name>
    <dbReference type="NCBI Taxonomy" id="2218525"/>
    <lineage>
        <taxon>Bacteria</taxon>
        <taxon>Bacillati</taxon>
        <taxon>Candidatus Margulisiibacteriota</taxon>
        <taxon>Candidatus Termititenacia</taxon>
        <taxon>Candidatus Termititenacales</taxon>
        <taxon>Candidatus Termititenacaceae</taxon>
        <taxon>Candidatus Termititenax</taxon>
    </lineage>
</organism>
<sequence length="149" mass="17282">MIDFPKEITDKTLPNFLRAGAVIKTEVVFPDGGQKIKRLVVLTNNNDEIILAATATSNILSSSRYYGYDDIFVDINKEKMFDKDTFIQLNRVIEIPLEKLKCQYHRKELEILGNVSDELLLKMYAKIDKSKMIERKYINRIINEKLPTP</sequence>
<dbReference type="EMBL" id="BGZO01000040">
    <property type="protein sequence ID" value="GBR76688.1"/>
    <property type="molecule type" value="Genomic_DNA"/>
</dbReference>
<gene>
    <name evidence="1" type="ORF">NO2_1199</name>
</gene>
<proteinExistence type="predicted"/>
<dbReference type="Proteomes" id="UP000275925">
    <property type="component" value="Unassembled WGS sequence"/>
</dbReference>
<reference evidence="1 2" key="1">
    <citation type="journal article" date="2019" name="ISME J.">
        <title>Genome analyses of uncultured TG2/ZB3 bacteria in 'Margulisbacteria' specifically attached to ectosymbiotic spirochetes of protists in the termite gut.</title>
        <authorList>
            <person name="Utami Y.D."/>
            <person name="Kuwahara H."/>
            <person name="Igai K."/>
            <person name="Murakami T."/>
            <person name="Sugaya K."/>
            <person name="Morikawa T."/>
            <person name="Nagura Y."/>
            <person name="Yuki M."/>
            <person name="Deevong P."/>
            <person name="Inoue T."/>
            <person name="Kihara K."/>
            <person name="Lo N."/>
            <person name="Yamada A."/>
            <person name="Ohkuma M."/>
            <person name="Hongoh Y."/>
        </authorList>
    </citation>
    <scope>NUCLEOTIDE SEQUENCE [LARGE SCALE GENOMIC DNA]</scope>
    <source>
        <strain evidence="1">NkOx7-02</strain>
    </source>
</reference>
<dbReference type="AlphaFoldDB" id="A0A388THQ3"/>
<evidence type="ECO:0000313" key="2">
    <source>
        <dbReference type="Proteomes" id="UP000275925"/>
    </source>
</evidence>
<evidence type="ECO:0000313" key="1">
    <source>
        <dbReference type="EMBL" id="GBR76688.1"/>
    </source>
</evidence>
<protein>
    <submittedName>
        <fullName evidence="1">Uncharacterized protein</fullName>
    </submittedName>
</protein>
<name>A0A388THQ3_9BACT</name>
<accession>A0A388THQ3</accession>
<keyword evidence="2" id="KW-1185">Reference proteome</keyword>
<comment type="caution">
    <text evidence="1">The sequence shown here is derived from an EMBL/GenBank/DDBJ whole genome shotgun (WGS) entry which is preliminary data.</text>
</comment>